<dbReference type="PANTHER" id="PTHR30023">
    <property type="entry name" value="D-ALANYL-D-ALANINE CARBOXYPEPTIDASE"/>
    <property type="match status" value="1"/>
</dbReference>
<evidence type="ECO:0000256" key="2">
    <source>
        <dbReference type="ARBA" id="ARBA00022801"/>
    </source>
</evidence>
<evidence type="ECO:0000313" key="4">
    <source>
        <dbReference type="EMBL" id="SBW00206.1"/>
    </source>
</evidence>
<comment type="similarity">
    <text evidence="1">Belongs to the peptidase S13 family.</text>
</comment>
<dbReference type="Gene3D" id="3.40.710.10">
    <property type="entry name" value="DD-peptidase/beta-lactamase superfamily"/>
    <property type="match status" value="2"/>
</dbReference>
<dbReference type="GO" id="GO:0004185">
    <property type="term" value="F:serine-type carboxypeptidase activity"/>
    <property type="evidence" value="ECO:0007669"/>
    <property type="project" value="InterPro"/>
</dbReference>
<keyword evidence="4" id="KW-0645">Protease</keyword>
<dbReference type="NCBIfam" id="TIGR00666">
    <property type="entry name" value="PBP4"/>
    <property type="match status" value="1"/>
</dbReference>
<dbReference type="SUPFAM" id="SSF56601">
    <property type="entry name" value="beta-lactamase/transpeptidase-like"/>
    <property type="match status" value="1"/>
</dbReference>
<dbReference type="AlphaFoldDB" id="A0A212JL93"/>
<evidence type="ECO:0000256" key="3">
    <source>
        <dbReference type="SAM" id="SignalP"/>
    </source>
</evidence>
<dbReference type="InterPro" id="IPR000667">
    <property type="entry name" value="Peptidase_S13"/>
</dbReference>
<evidence type="ECO:0000256" key="1">
    <source>
        <dbReference type="ARBA" id="ARBA00006096"/>
    </source>
</evidence>
<dbReference type="RefSeq" id="WP_296941284.1">
    <property type="nucleotide sequence ID" value="NZ_LT599032.1"/>
</dbReference>
<dbReference type="EMBL" id="FLUM01000002">
    <property type="protein sequence ID" value="SBW00206.1"/>
    <property type="molecule type" value="Genomic_DNA"/>
</dbReference>
<gene>
    <name evidence="4" type="ORF">KL86DYS1_20131</name>
</gene>
<dbReference type="InterPro" id="IPR012338">
    <property type="entry name" value="Beta-lactam/transpept-like"/>
</dbReference>
<keyword evidence="4" id="KW-0121">Carboxypeptidase</keyword>
<dbReference type="GO" id="GO:0000270">
    <property type="term" value="P:peptidoglycan metabolic process"/>
    <property type="evidence" value="ECO:0007669"/>
    <property type="project" value="TreeGrafter"/>
</dbReference>
<protein>
    <submittedName>
        <fullName evidence="4">D-alanyl-D-alanine carboxypeptidase/D-alanyl-D-alanine-endopeptidase</fullName>
    </submittedName>
</protein>
<keyword evidence="3" id="KW-0732">Signal</keyword>
<keyword evidence="2" id="KW-0378">Hydrolase</keyword>
<dbReference type="PRINTS" id="PR00922">
    <property type="entry name" value="DADACBPTASE3"/>
</dbReference>
<proteinExistence type="inferred from homology"/>
<reference evidence="4" key="1">
    <citation type="submission" date="2016-04" db="EMBL/GenBank/DDBJ databases">
        <authorList>
            <person name="Evans L.H."/>
            <person name="Alamgir A."/>
            <person name="Owens N."/>
            <person name="Weber N.D."/>
            <person name="Virtaneva K."/>
            <person name="Barbian K."/>
            <person name="Babar A."/>
            <person name="Rosenke K."/>
        </authorList>
    </citation>
    <scope>NUCLEOTIDE SEQUENCE</scope>
    <source>
        <strain evidence="4">86-1</strain>
    </source>
</reference>
<dbReference type="GO" id="GO:0006508">
    <property type="term" value="P:proteolysis"/>
    <property type="evidence" value="ECO:0007669"/>
    <property type="project" value="InterPro"/>
</dbReference>
<feature type="chain" id="PRO_5012555587" evidence="3">
    <location>
        <begin position="23"/>
        <end position="481"/>
    </location>
</feature>
<name>A0A212JL93_9BACT</name>
<dbReference type="Pfam" id="PF02113">
    <property type="entry name" value="Peptidase_S13"/>
    <property type="match status" value="1"/>
</dbReference>
<sequence length="481" mass="53824">MMKAKSRYLLTFLVLVPYILNAQVKQAGIQTFLNHQGLRHASVGICVKDLSGTKLAGHNEDRAYTPASILKVVTTATALEILGPDYKYQTTLAIDKDKPDRLLVHGYGDPTLGTEHLDNTPDAFLSRWTEQIGQKFDSTKKLDITIVDDYFGYEGVSQRWTYQDMGNYYAAASYGISIYDNTYKLFFNTMRRDTCPVIIKTQPEMNLSFRNTLTMNTTGQDNGYIHGEPFSVNRLLSGDIPGGRSSFSIKGDIPDPGLYLGEVLAKQLTDKGFRLGAVESTYDRYFNQMYSKNRKTFNEDIFYRHESFPLKDIIKDTNVRSNNHYAEHLIRTVGRTKTTDIYSSALDAGIDKTKELWKARGLNTDALTMFDGSGLAPSNAVSPAFMCDLLVYMQAKSKYADAFLESLPKAGKDGTVSNRLKGTRLAGKISMKSGSIYGVQCFAGYYTDGDKKYAFTIMVNNFTGSRSQIVQAIDKLLLSMF</sequence>
<accession>A0A212JL93</accession>
<dbReference type="PANTHER" id="PTHR30023:SF0">
    <property type="entry name" value="PENICILLIN-SENSITIVE CARBOXYPEPTIDASE A"/>
    <property type="match status" value="1"/>
</dbReference>
<feature type="signal peptide" evidence="3">
    <location>
        <begin position="1"/>
        <end position="22"/>
    </location>
</feature>
<organism evidence="4">
    <name type="scientific">uncultured Dysgonomonas sp</name>
    <dbReference type="NCBI Taxonomy" id="206096"/>
    <lineage>
        <taxon>Bacteria</taxon>
        <taxon>Pseudomonadati</taxon>
        <taxon>Bacteroidota</taxon>
        <taxon>Bacteroidia</taxon>
        <taxon>Bacteroidales</taxon>
        <taxon>Dysgonomonadaceae</taxon>
        <taxon>Dysgonomonas</taxon>
        <taxon>environmental samples</taxon>
    </lineage>
</organism>